<comment type="caution">
    <text evidence="2">The sequence shown here is derived from an EMBL/GenBank/DDBJ whole genome shotgun (WGS) entry which is preliminary data.</text>
</comment>
<dbReference type="AlphaFoldDB" id="A0A066XCC4"/>
<dbReference type="Proteomes" id="UP000027238">
    <property type="component" value="Unassembled WGS sequence"/>
</dbReference>
<protein>
    <submittedName>
        <fullName evidence="2">Uncharacterized protein</fullName>
    </submittedName>
</protein>
<feature type="region of interest" description="Disordered" evidence="1">
    <location>
        <begin position="1"/>
        <end position="46"/>
    </location>
</feature>
<name>A0A066XCC4_COLSU</name>
<proteinExistence type="predicted"/>
<dbReference type="STRING" id="1173701.A0A066XCC4"/>
<evidence type="ECO:0000313" key="2">
    <source>
        <dbReference type="EMBL" id="KDN63655.1"/>
    </source>
</evidence>
<evidence type="ECO:0000256" key="1">
    <source>
        <dbReference type="SAM" id="MobiDB-lite"/>
    </source>
</evidence>
<dbReference type="HOGENOM" id="CLU_1360320_0_0_1"/>
<dbReference type="EMBL" id="JMSE01001206">
    <property type="protein sequence ID" value="KDN63655.1"/>
    <property type="molecule type" value="Genomic_DNA"/>
</dbReference>
<gene>
    <name evidence="2" type="ORF">CSUB01_11803</name>
</gene>
<reference evidence="3" key="1">
    <citation type="journal article" date="2014" name="Genome Announc.">
        <title>Draft genome sequence of Colletotrichum sublineola, a destructive pathogen of cultivated sorghum.</title>
        <authorList>
            <person name="Baroncelli R."/>
            <person name="Sanz-Martin J.M."/>
            <person name="Rech G.E."/>
            <person name="Sukno S.A."/>
            <person name="Thon M.R."/>
        </authorList>
    </citation>
    <scope>NUCLEOTIDE SEQUENCE [LARGE SCALE GENOMIC DNA]</scope>
    <source>
        <strain evidence="3">TX430BB</strain>
    </source>
</reference>
<sequence length="201" mass="21967">MSANNDDQQQQQQQQQQRQQRQLRPRAPPPAAPNFGQSFPYTATPTSSSVRQYVNQTVVPAQSVNPVSASRASAILLTNLEGEARLLGRELRAAAVIDPADVKAATNLRKLANLWPNGAWCPPGFLPPGNLPGSILSEMRTLSSHVARNRGSQWLPQLWNPAPGPHPLGVLHAAMRGKVFLTRENKAQSNGVSKFQSIWKT</sequence>
<keyword evidence="3" id="KW-1185">Reference proteome</keyword>
<accession>A0A066XCC4</accession>
<feature type="compositionally biased region" description="Polar residues" evidence="1">
    <location>
        <begin position="35"/>
        <end position="46"/>
    </location>
</feature>
<evidence type="ECO:0000313" key="3">
    <source>
        <dbReference type="Proteomes" id="UP000027238"/>
    </source>
</evidence>
<feature type="compositionally biased region" description="Low complexity" evidence="1">
    <location>
        <begin position="8"/>
        <end position="22"/>
    </location>
</feature>
<organism evidence="2 3">
    <name type="scientific">Colletotrichum sublineola</name>
    <name type="common">Sorghum anthracnose fungus</name>
    <dbReference type="NCBI Taxonomy" id="1173701"/>
    <lineage>
        <taxon>Eukaryota</taxon>
        <taxon>Fungi</taxon>
        <taxon>Dikarya</taxon>
        <taxon>Ascomycota</taxon>
        <taxon>Pezizomycotina</taxon>
        <taxon>Sordariomycetes</taxon>
        <taxon>Hypocreomycetidae</taxon>
        <taxon>Glomerellales</taxon>
        <taxon>Glomerellaceae</taxon>
        <taxon>Colletotrichum</taxon>
        <taxon>Colletotrichum graminicola species complex</taxon>
    </lineage>
</organism>
<dbReference type="OrthoDB" id="4851724at2759"/>